<feature type="domain" description="CBS" evidence="5">
    <location>
        <begin position="216"/>
        <end position="275"/>
    </location>
</feature>
<keyword evidence="2 3" id="KW-0129">CBS domain</keyword>
<dbReference type="SMART" id="SM00116">
    <property type="entry name" value="CBS"/>
    <property type="match status" value="4"/>
</dbReference>
<proteinExistence type="predicted"/>
<dbReference type="PANTHER" id="PTHR13780:SF36">
    <property type="entry name" value="CBS DOMAIN-CONTAINING PROTEIN"/>
    <property type="match status" value="1"/>
</dbReference>
<dbReference type="OrthoDB" id="449052at2759"/>
<accession>A0A550CFQ8</accession>
<dbReference type="Proteomes" id="UP000320762">
    <property type="component" value="Unassembled WGS sequence"/>
</dbReference>
<dbReference type="SUPFAM" id="SSF54631">
    <property type="entry name" value="CBS-domain pair"/>
    <property type="match status" value="2"/>
</dbReference>
<feature type="compositionally biased region" description="Low complexity" evidence="4">
    <location>
        <begin position="380"/>
        <end position="403"/>
    </location>
</feature>
<dbReference type="EMBL" id="VDMD01000009">
    <property type="protein sequence ID" value="TRM63604.1"/>
    <property type="molecule type" value="Genomic_DNA"/>
</dbReference>
<evidence type="ECO:0000256" key="1">
    <source>
        <dbReference type="ARBA" id="ARBA00022737"/>
    </source>
</evidence>
<dbReference type="GO" id="GO:0004865">
    <property type="term" value="F:protein serine/threonine phosphatase inhibitor activity"/>
    <property type="evidence" value="ECO:0007669"/>
    <property type="project" value="TreeGrafter"/>
</dbReference>
<evidence type="ECO:0000256" key="3">
    <source>
        <dbReference type="PROSITE-ProRule" id="PRU00703"/>
    </source>
</evidence>
<evidence type="ECO:0000313" key="7">
    <source>
        <dbReference type="Proteomes" id="UP000320762"/>
    </source>
</evidence>
<sequence>MASSHRLSQSYSSPPPALQSPTLDAFDSNGWLKRWEGVMARDLMDAAVVKVDAESSVEEACDKLLSSTLPCLVVESTDPDHPFAGLFDFSDVNAFLTIAATSHACTPEELSAAPPVEKIVNAARKGKVPVRLVSNISEKNPLEVIAHDATVVDLLQVFSRGTHRVFIRSPDWQDYMGMVSDGRLLTWLQSFAAETASLQPFMNRPLSTLPLSSIDIFDAVVSCKSTDVVLDAMKLMSEEGVSSVAVIDETTNTLHSAISVTDIGKVVVPSSSNQILSTPLRQFINHVRDPLGAHDGAERYPVYSVSPSSTLDYTIQKLLATSAHRLFVTRESGPATPLVSSASANLQGLVSIVDVLSLFARLAKLPNVDPTTMKRHRRASSASSAGERSRSGSRAGMGKSPGA</sequence>
<comment type="caution">
    <text evidence="6">The sequence shown here is derived from an EMBL/GenBank/DDBJ whole genome shotgun (WGS) entry which is preliminary data.</text>
</comment>
<dbReference type="Pfam" id="PF00571">
    <property type="entry name" value="CBS"/>
    <property type="match status" value="1"/>
</dbReference>
<dbReference type="Gene3D" id="3.10.580.10">
    <property type="entry name" value="CBS-domain"/>
    <property type="match status" value="2"/>
</dbReference>
<dbReference type="STRING" id="97359.A0A550CFQ8"/>
<keyword evidence="7" id="KW-1185">Reference proteome</keyword>
<dbReference type="GO" id="GO:0042149">
    <property type="term" value="P:cellular response to glucose starvation"/>
    <property type="evidence" value="ECO:0007669"/>
    <property type="project" value="TreeGrafter"/>
</dbReference>
<name>A0A550CFQ8_9AGAR</name>
<organism evidence="6 7">
    <name type="scientific">Schizophyllum amplum</name>
    <dbReference type="NCBI Taxonomy" id="97359"/>
    <lineage>
        <taxon>Eukaryota</taxon>
        <taxon>Fungi</taxon>
        <taxon>Dikarya</taxon>
        <taxon>Basidiomycota</taxon>
        <taxon>Agaricomycotina</taxon>
        <taxon>Agaricomycetes</taxon>
        <taxon>Agaricomycetidae</taxon>
        <taxon>Agaricales</taxon>
        <taxon>Schizophyllaceae</taxon>
        <taxon>Schizophyllum</taxon>
    </lineage>
</organism>
<feature type="compositionally biased region" description="Polar residues" evidence="4">
    <location>
        <begin position="1"/>
        <end position="12"/>
    </location>
</feature>
<feature type="region of interest" description="Disordered" evidence="4">
    <location>
        <begin position="370"/>
        <end position="403"/>
    </location>
</feature>
<dbReference type="InterPro" id="IPR000644">
    <property type="entry name" value="CBS_dom"/>
</dbReference>
<dbReference type="PROSITE" id="PS51371">
    <property type="entry name" value="CBS"/>
    <property type="match status" value="1"/>
</dbReference>
<evidence type="ECO:0000313" key="6">
    <source>
        <dbReference type="EMBL" id="TRM63604.1"/>
    </source>
</evidence>
<protein>
    <recommendedName>
        <fullName evidence="5">CBS domain-containing protein</fullName>
    </recommendedName>
</protein>
<dbReference type="InterPro" id="IPR050511">
    <property type="entry name" value="AMPK_gamma/SDS23_families"/>
</dbReference>
<feature type="region of interest" description="Disordered" evidence="4">
    <location>
        <begin position="1"/>
        <end position="22"/>
    </location>
</feature>
<gene>
    <name evidence="6" type="ORF">BD626DRAFT_494808</name>
</gene>
<reference evidence="6 7" key="1">
    <citation type="journal article" date="2019" name="New Phytol.">
        <title>Comparative genomics reveals unique wood-decay strategies and fruiting body development in the Schizophyllaceae.</title>
        <authorList>
            <person name="Almasi E."/>
            <person name="Sahu N."/>
            <person name="Krizsan K."/>
            <person name="Balint B."/>
            <person name="Kovacs G.M."/>
            <person name="Kiss B."/>
            <person name="Cseklye J."/>
            <person name="Drula E."/>
            <person name="Henrissat B."/>
            <person name="Nagy I."/>
            <person name="Chovatia M."/>
            <person name="Adam C."/>
            <person name="LaButti K."/>
            <person name="Lipzen A."/>
            <person name="Riley R."/>
            <person name="Grigoriev I.V."/>
            <person name="Nagy L.G."/>
        </authorList>
    </citation>
    <scope>NUCLEOTIDE SEQUENCE [LARGE SCALE GENOMIC DNA]</scope>
    <source>
        <strain evidence="6 7">NL-1724</strain>
    </source>
</reference>
<dbReference type="AlphaFoldDB" id="A0A550CFQ8"/>
<dbReference type="PANTHER" id="PTHR13780">
    <property type="entry name" value="AMP-ACTIVATED PROTEIN KINASE, GAMMA REGULATORY SUBUNIT"/>
    <property type="match status" value="1"/>
</dbReference>
<evidence type="ECO:0000259" key="5">
    <source>
        <dbReference type="PROSITE" id="PS51371"/>
    </source>
</evidence>
<keyword evidence="1" id="KW-0677">Repeat</keyword>
<evidence type="ECO:0000256" key="4">
    <source>
        <dbReference type="SAM" id="MobiDB-lite"/>
    </source>
</evidence>
<dbReference type="InterPro" id="IPR046342">
    <property type="entry name" value="CBS_dom_sf"/>
</dbReference>
<evidence type="ECO:0000256" key="2">
    <source>
        <dbReference type="ARBA" id="ARBA00023122"/>
    </source>
</evidence>